<gene>
    <name evidence="2" type="ORF">FJQ55_20615</name>
</gene>
<reference evidence="2 3" key="1">
    <citation type="submission" date="2019-06" db="EMBL/GenBank/DDBJ databases">
        <title>Rhizobium sp. CL12 isolated from roots of soybean.</title>
        <authorList>
            <person name="Wang C."/>
        </authorList>
    </citation>
    <scope>NUCLEOTIDE SEQUENCE [LARGE SCALE GENOMIC DNA]</scope>
    <source>
        <strain evidence="2 3">CL12</strain>
    </source>
</reference>
<organism evidence="2 3">
    <name type="scientific">Rhizobium glycinendophyticum</name>
    <dbReference type="NCBI Taxonomy" id="2589807"/>
    <lineage>
        <taxon>Bacteria</taxon>
        <taxon>Pseudomonadati</taxon>
        <taxon>Pseudomonadota</taxon>
        <taxon>Alphaproteobacteria</taxon>
        <taxon>Hyphomicrobiales</taxon>
        <taxon>Rhizobiaceae</taxon>
        <taxon>Rhizobium/Agrobacterium group</taxon>
        <taxon>Rhizobium</taxon>
    </lineage>
</organism>
<evidence type="ECO:0000313" key="2">
    <source>
        <dbReference type="EMBL" id="TPP05416.1"/>
    </source>
</evidence>
<sequence>MQIIATKVHEPTAVDSAYTVEFEGDGGERVSVVMAQSASGGLTRENALEKAQVILLQAASFGSASESAPHVREDLDPDVDPSAAVESLIQEREEREEKGSELEKGLEDTFPASDPVSTTYTSTAARDQQS</sequence>
<feature type="compositionally biased region" description="Basic and acidic residues" evidence="1">
    <location>
        <begin position="89"/>
        <end position="107"/>
    </location>
</feature>
<dbReference type="EMBL" id="VFYP01000005">
    <property type="protein sequence ID" value="TPP05416.1"/>
    <property type="molecule type" value="Genomic_DNA"/>
</dbReference>
<proteinExistence type="predicted"/>
<evidence type="ECO:0000313" key="3">
    <source>
        <dbReference type="Proteomes" id="UP000316429"/>
    </source>
</evidence>
<feature type="compositionally biased region" description="Polar residues" evidence="1">
    <location>
        <begin position="115"/>
        <end position="130"/>
    </location>
</feature>
<accession>A0A504U5Y1</accession>
<dbReference type="RefSeq" id="WP_140831514.1">
    <property type="nucleotide sequence ID" value="NZ_VFYP01000005.1"/>
</dbReference>
<dbReference type="Proteomes" id="UP000316429">
    <property type="component" value="Unassembled WGS sequence"/>
</dbReference>
<name>A0A504U5Y1_9HYPH</name>
<feature type="region of interest" description="Disordered" evidence="1">
    <location>
        <begin position="65"/>
        <end position="130"/>
    </location>
</feature>
<comment type="caution">
    <text evidence="2">The sequence shown here is derived from an EMBL/GenBank/DDBJ whole genome shotgun (WGS) entry which is preliminary data.</text>
</comment>
<dbReference type="AlphaFoldDB" id="A0A504U5Y1"/>
<keyword evidence="3" id="KW-1185">Reference proteome</keyword>
<protein>
    <submittedName>
        <fullName evidence="2">Uncharacterized protein</fullName>
    </submittedName>
</protein>
<dbReference type="OrthoDB" id="8101404at2"/>
<evidence type="ECO:0000256" key="1">
    <source>
        <dbReference type="SAM" id="MobiDB-lite"/>
    </source>
</evidence>